<dbReference type="InterPro" id="IPR010679">
    <property type="entry name" value="DUF1254"/>
</dbReference>
<protein>
    <submittedName>
        <fullName evidence="3">DUF1254 domain-containing protein</fullName>
    </submittedName>
</protein>
<proteinExistence type="predicted"/>
<evidence type="ECO:0000259" key="2">
    <source>
        <dbReference type="Pfam" id="PF06863"/>
    </source>
</evidence>
<gene>
    <name evidence="3" type="ORF">ICL16_01975</name>
</gene>
<dbReference type="SUPFAM" id="SSF160935">
    <property type="entry name" value="VPA0735-like"/>
    <property type="match status" value="1"/>
</dbReference>
<evidence type="ECO:0000259" key="1">
    <source>
        <dbReference type="Pfam" id="PF06742"/>
    </source>
</evidence>
<dbReference type="Gene3D" id="2.60.120.600">
    <property type="entry name" value="Domain of unknown function DUF1214, C-terminal domain"/>
    <property type="match status" value="1"/>
</dbReference>
<feature type="domain" description="DUF1214" evidence="1">
    <location>
        <begin position="197"/>
        <end position="304"/>
    </location>
</feature>
<dbReference type="InterPro" id="IPR037050">
    <property type="entry name" value="DUF1254_sf"/>
</dbReference>
<feature type="domain" description="DUF1254" evidence="2">
    <location>
        <begin position="18"/>
        <end position="53"/>
    </location>
</feature>
<accession>A0A8J6XD56</accession>
<name>A0A8J6XD56_9CYAN</name>
<evidence type="ECO:0000313" key="3">
    <source>
        <dbReference type="EMBL" id="MBD2770920.1"/>
    </source>
</evidence>
<dbReference type="RefSeq" id="WP_190825198.1">
    <property type="nucleotide sequence ID" value="NZ_CAWPPI010000009.1"/>
</dbReference>
<dbReference type="Proteomes" id="UP000629098">
    <property type="component" value="Unassembled WGS sequence"/>
</dbReference>
<dbReference type="EMBL" id="JACXAE010000009">
    <property type="protein sequence ID" value="MBD2770920.1"/>
    <property type="molecule type" value="Genomic_DNA"/>
</dbReference>
<dbReference type="PANTHER" id="PTHR36509">
    <property type="entry name" value="BLL3101 PROTEIN"/>
    <property type="match status" value="1"/>
</dbReference>
<dbReference type="AlphaFoldDB" id="A0A8J6XD56"/>
<keyword evidence="4" id="KW-1185">Reference proteome</keyword>
<dbReference type="InterPro" id="IPR037049">
    <property type="entry name" value="DUF1214_C_sf"/>
</dbReference>
<evidence type="ECO:0000313" key="4">
    <source>
        <dbReference type="Proteomes" id="UP000629098"/>
    </source>
</evidence>
<comment type="caution">
    <text evidence="3">The sequence shown here is derived from an EMBL/GenBank/DDBJ whole genome shotgun (WGS) entry which is preliminary data.</text>
</comment>
<dbReference type="InterPro" id="IPR010621">
    <property type="entry name" value="DUF1214"/>
</dbReference>
<dbReference type="Gene3D" id="2.60.40.1610">
    <property type="entry name" value="Domain of unknown function DUF1254"/>
    <property type="match status" value="1"/>
</dbReference>
<dbReference type="PANTHER" id="PTHR36509:SF2">
    <property type="entry name" value="BLL3101 PROTEIN"/>
    <property type="match status" value="1"/>
</dbReference>
<organism evidence="3 4">
    <name type="scientific">Iningainema tapete BLCC-T55</name>
    <dbReference type="NCBI Taxonomy" id="2748662"/>
    <lineage>
        <taxon>Bacteria</taxon>
        <taxon>Bacillati</taxon>
        <taxon>Cyanobacteriota</taxon>
        <taxon>Cyanophyceae</taxon>
        <taxon>Nostocales</taxon>
        <taxon>Scytonemataceae</taxon>
        <taxon>Iningainema tapete</taxon>
    </lineage>
</organism>
<sequence>MTALVISGIASATDANEQSVAAGLPVIKSPTNTVWALGRTLVDGPADLQAVRSQYTLTPLSLYPGSPPTELPPIPNPNPLPRPQDVAKSGIQFFDELSALLKDNPPPADESPVLERFAQVGIGVNRQPSQEVTDPDILAGLTQGIVEAERLIDKKWLNIGTTTNGWRVNYDIGDYGNDYLLRAAVAKYALAANVAQESLYFLTNIDANGNPLVGTNEYVLTFEAGQLPPVEAFWSVTLYDPDGFLVENSINRYSIGDRTPGVQFNSDGSLSIYLQSDPPILGSSNWLPTQNGPFSLSLRAYLPKPELLNGTYQLPPVVNVAATSVPESSATSGMIAASIVGAVVLRSRRQKM</sequence>
<reference evidence="3" key="1">
    <citation type="submission" date="2020-09" db="EMBL/GenBank/DDBJ databases">
        <title>Iningainema tapete sp. nov. (Scytonemataceae, Cyanobacteria) from greenhouses in central Florida (USA) produces two types of nodularin with biosynthetic potential for microcystin-LR and anabaenopeptins.</title>
        <authorList>
            <person name="Berthold D.E."/>
            <person name="Lefler F.W."/>
            <person name="Huang I.-S."/>
            <person name="Abdulla H."/>
            <person name="Zimba P.V."/>
            <person name="Laughinghouse H.D. IV."/>
        </authorList>
    </citation>
    <scope>NUCLEOTIDE SEQUENCE</scope>
    <source>
        <strain evidence="3">BLCCT55</strain>
    </source>
</reference>
<dbReference type="Pfam" id="PF06742">
    <property type="entry name" value="DUF1214"/>
    <property type="match status" value="1"/>
</dbReference>
<dbReference type="Pfam" id="PF06863">
    <property type="entry name" value="DUF1254"/>
    <property type="match status" value="1"/>
</dbReference>